<gene>
    <name evidence="5" type="ORF">OEIGOIKO_06035</name>
</gene>
<feature type="region of interest" description="Disordered" evidence="2">
    <location>
        <begin position="1"/>
        <end position="26"/>
    </location>
</feature>
<dbReference type="AlphaFoldDB" id="A0A7U9L0Z2"/>
<dbReference type="SUPFAM" id="SSF55347">
    <property type="entry name" value="Glyceraldehyde-3-phosphate dehydrogenase-like, C-terminal domain"/>
    <property type="match status" value="1"/>
</dbReference>
<dbReference type="Proteomes" id="UP000287830">
    <property type="component" value="Unassembled WGS sequence"/>
</dbReference>
<sequence length="335" mass="34144">MACGAARRQGYVPASRDTPPYGGALARPGTLAGMTTTLRIGLLGTGPWAQRVHAPALAAHSGVSFTGVWGRRPEAAAELAASHGARPYATPEDLFADTDAVAVALPPSVQADLAVRAAEAGRHLLLDKPVATTVAEARAVADAADRAGVASVVFFTARFGVAEGEWTDRAAAAGGWFTAHADWLGSVFAADSDSPYVDSPWRREKGALWDVGPHVLSLLLPVLGDAEHVTAARGPGDTVLLTLRHAGGAASSATVSLTAPRAASGVSVTLHGTSGTTSLPGRQDGPDVAYERAVDALLTAVRTGERHPCDVRFGLRVTEVLAAAETSLGVGSGGS</sequence>
<evidence type="ECO:0000259" key="4">
    <source>
        <dbReference type="Pfam" id="PF22725"/>
    </source>
</evidence>
<dbReference type="EMBL" id="BHZC01000001">
    <property type="protein sequence ID" value="GCD38223.1"/>
    <property type="molecule type" value="Genomic_DNA"/>
</dbReference>
<evidence type="ECO:0000313" key="6">
    <source>
        <dbReference type="Proteomes" id="UP000287830"/>
    </source>
</evidence>
<keyword evidence="1" id="KW-0560">Oxidoreductase</keyword>
<dbReference type="Gene3D" id="3.30.360.10">
    <property type="entry name" value="Dihydrodipicolinate Reductase, domain 2"/>
    <property type="match status" value="1"/>
</dbReference>
<dbReference type="InterPro" id="IPR000683">
    <property type="entry name" value="Gfo/Idh/MocA-like_OxRdtase_N"/>
</dbReference>
<dbReference type="Gene3D" id="3.40.50.720">
    <property type="entry name" value="NAD(P)-binding Rossmann-like Domain"/>
    <property type="match status" value="1"/>
</dbReference>
<comment type="caution">
    <text evidence="5">The sequence shown here is derived from an EMBL/GenBank/DDBJ whole genome shotgun (WGS) entry which is preliminary data.</text>
</comment>
<evidence type="ECO:0000256" key="2">
    <source>
        <dbReference type="SAM" id="MobiDB-lite"/>
    </source>
</evidence>
<dbReference type="GO" id="GO:0000166">
    <property type="term" value="F:nucleotide binding"/>
    <property type="evidence" value="ECO:0007669"/>
    <property type="project" value="InterPro"/>
</dbReference>
<dbReference type="PANTHER" id="PTHR43818">
    <property type="entry name" value="BCDNA.GH03377"/>
    <property type="match status" value="1"/>
</dbReference>
<dbReference type="GO" id="GO:0016491">
    <property type="term" value="F:oxidoreductase activity"/>
    <property type="evidence" value="ECO:0007669"/>
    <property type="project" value="UniProtKB-KW"/>
</dbReference>
<dbReference type="InterPro" id="IPR050463">
    <property type="entry name" value="Gfo/Idh/MocA_oxidrdct_glycsds"/>
</dbReference>
<evidence type="ECO:0000256" key="1">
    <source>
        <dbReference type="ARBA" id="ARBA00023002"/>
    </source>
</evidence>
<reference evidence="5 6" key="1">
    <citation type="submission" date="2018-11" db="EMBL/GenBank/DDBJ databases">
        <title>Whole genome sequence of Streptomyces chrestomyceticus NBRC 13444(T).</title>
        <authorList>
            <person name="Komaki H."/>
            <person name="Tamura T."/>
        </authorList>
    </citation>
    <scope>NUCLEOTIDE SEQUENCE [LARGE SCALE GENOMIC DNA]</scope>
    <source>
        <strain evidence="5 6">NBRC 13444</strain>
    </source>
</reference>
<evidence type="ECO:0000313" key="5">
    <source>
        <dbReference type="EMBL" id="GCD38223.1"/>
    </source>
</evidence>
<accession>A0A7U9L0Z2</accession>
<dbReference type="SUPFAM" id="SSF51735">
    <property type="entry name" value="NAD(P)-binding Rossmann-fold domains"/>
    <property type="match status" value="1"/>
</dbReference>
<name>A0A7U9L0Z2_9ACTN</name>
<evidence type="ECO:0000259" key="3">
    <source>
        <dbReference type="Pfam" id="PF01408"/>
    </source>
</evidence>
<proteinExistence type="predicted"/>
<organism evidence="5 6">
    <name type="scientific">Streptomyces chrestomyceticus JCM 4735</name>
    <dbReference type="NCBI Taxonomy" id="1306181"/>
    <lineage>
        <taxon>Bacteria</taxon>
        <taxon>Bacillati</taxon>
        <taxon>Actinomycetota</taxon>
        <taxon>Actinomycetes</taxon>
        <taxon>Kitasatosporales</taxon>
        <taxon>Streptomycetaceae</taxon>
        <taxon>Streptomyces</taxon>
    </lineage>
</organism>
<dbReference type="InterPro" id="IPR055170">
    <property type="entry name" value="GFO_IDH_MocA-like_dom"/>
</dbReference>
<protein>
    <submittedName>
        <fullName evidence="5">Oxidoreductase</fullName>
    </submittedName>
</protein>
<dbReference type="PANTHER" id="PTHR43818:SF11">
    <property type="entry name" value="BCDNA.GH03377"/>
    <property type="match status" value="1"/>
</dbReference>
<feature type="domain" description="Gfo/Idh/MocA-like oxidoreductase N-terminal" evidence="3">
    <location>
        <begin position="38"/>
        <end position="153"/>
    </location>
</feature>
<dbReference type="Pfam" id="PF01408">
    <property type="entry name" value="GFO_IDH_MocA"/>
    <property type="match status" value="1"/>
</dbReference>
<feature type="domain" description="GFO/IDH/MocA-like oxidoreductase" evidence="4">
    <location>
        <begin position="194"/>
        <end position="276"/>
    </location>
</feature>
<dbReference type="Pfam" id="PF22725">
    <property type="entry name" value="GFO_IDH_MocA_C3"/>
    <property type="match status" value="1"/>
</dbReference>
<dbReference type="InterPro" id="IPR036291">
    <property type="entry name" value="NAD(P)-bd_dom_sf"/>
</dbReference>